<dbReference type="InterPro" id="IPR017517">
    <property type="entry name" value="Maleyloyr_isom"/>
</dbReference>
<dbReference type="InterPro" id="IPR034660">
    <property type="entry name" value="DinB/YfiT-like"/>
</dbReference>
<feature type="domain" description="Mycothiol-dependent maleylpyruvate isomerase metal-binding" evidence="1">
    <location>
        <begin position="18"/>
        <end position="133"/>
    </location>
</feature>
<keyword evidence="3" id="KW-1185">Reference proteome</keyword>
<dbReference type="NCBIfam" id="TIGR03083">
    <property type="entry name" value="maleylpyruvate isomerase family mycothiol-dependent enzyme"/>
    <property type="match status" value="1"/>
</dbReference>
<protein>
    <recommendedName>
        <fullName evidence="1">Mycothiol-dependent maleylpyruvate isomerase metal-binding domain-containing protein</fullName>
    </recommendedName>
</protein>
<reference evidence="2 3" key="1">
    <citation type="submission" date="2019-07" db="EMBL/GenBank/DDBJ databases">
        <title>Whole genome shotgun sequence of Cellulomonas aerilata NBRC 106308.</title>
        <authorList>
            <person name="Hosoyama A."/>
            <person name="Uohara A."/>
            <person name="Ohji S."/>
            <person name="Ichikawa N."/>
        </authorList>
    </citation>
    <scope>NUCLEOTIDE SEQUENCE [LARGE SCALE GENOMIC DNA]</scope>
    <source>
        <strain evidence="2 3">NBRC 106308</strain>
    </source>
</reference>
<evidence type="ECO:0000313" key="3">
    <source>
        <dbReference type="Proteomes" id="UP000321181"/>
    </source>
</evidence>
<dbReference type="SUPFAM" id="SSF109854">
    <property type="entry name" value="DinB/YfiT-like putative metalloenzymes"/>
    <property type="match status" value="1"/>
</dbReference>
<dbReference type="EMBL" id="BJYY01000024">
    <property type="protein sequence ID" value="GEO35840.1"/>
    <property type="molecule type" value="Genomic_DNA"/>
</dbReference>
<dbReference type="InterPro" id="IPR024344">
    <property type="entry name" value="MDMPI_metal-binding"/>
</dbReference>
<proteinExistence type="predicted"/>
<dbReference type="GO" id="GO:0046872">
    <property type="term" value="F:metal ion binding"/>
    <property type="evidence" value="ECO:0007669"/>
    <property type="project" value="InterPro"/>
</dbReference>
<gene>
    <name evidence="2" type="ORF">CAE01nite_35650</name>
</gene>
<dbReference type="Gene3D" id="1.20.120.450">
    <property type="entry name" value="dinb family like domain"/>
    <property type="match status" value="1"/>
</dbReference>
<evidence type="ECO:0000259" key="1">
    <source>
        <dbReference type="Pfam" id="PF11716"/>
    </source>
</evidence>
<dbReference type="InterPro" id="IPR017520">
    <property type="entry name" value="CHP03086"/>
</dbReference>
<name>A0A512DI00_9CELL</name>
<dbReference type="NCBIfam" id="TIGR03086">
    <property type="entry name" value="TIGR03086 family metal-binding protein"/>
    <property type="match status" value="1"/>
</dbReference>
<organism evidence="2 3">
    <name type="scientific">Cellulomonas aerilata</name>
    <dbReference type="NCBI Taxonomy" id="515326"/>
    <lineage>
        <taxon>Bacteria</taxon>
        <taxon>Bacillati</taxon>
        <taxon>Actinomycetota</taxon>
        <taxon>Actinomycetes</taxon>
        <taxon>Micrococcales</taxon>
        <taxon>Cellulomonadaceae</taxon>
        <taxon>Cellulomonas</taxon>
    </lineage>
</organism>
<evidence type="ECO:0000313" key="2">
    <source>
        <dbReference type="EMBL" id="GEO35840.1"/>
    </source>
</evidence>
<accession>A0A512DI00</accession>
<sequence length="199" mass="21160">MTQAPSVHAMDTTLTQYHEAARPLTDVIESVPAGEWSRRSPCDDWTARDVVGHLVETQRSLLAEHGVDLGPAPDVDADPADAWRRHTGQVTAALADDAVPATAFDGFFGPTTLGETLVRFYVWDMVVHRWDIATAVGAGTSFTDAELDRIESGAEVFGDALYMEGICKPGVEVPADADRATAVLARLGRAATTGVGAGR</sequence>
<comment type="caution">
    <text evidence="2">The sequence shown here is derived from an EMBL/GenBank/DDBJ whole genome shotgun (WGS) entry which is preliminary data.</text>
</comment>
<dbReference type="Proteomes" id="UP000321181">
    <property type="component" value="Unassembled WGS sequence"/>
</dbReference>
<dbReference type="AlphaFoldDB" id="A0A512DI00"/>
<dbReference type="Pfam" id="PF11716">
    <property type="entry name" value="MDMPI_N"/>
    <property type="match status" value="1"/>
</dbReference>